<dbReference type="SUPFAM" id="SSF48452">
    <property type="entry name" value="TPR-like"/>
    <property type="match status" value="2"/>
</dbReference>
<evidence type="ECO:0000313" key="6">
    <source>
        <dbReference type="EnsemblMetazoa" id="HelroP194531"/>
    </source>
</evidence>
<evidence type="ECO:0000256" key="3">
    <source>
        <dbReference type="SAM" id="MobiDB-lite"/>
    </source>
</evidence>
<feature type="compositionally biased region" description="Low complexity" evidence="3">
    <location>
        <begin position="399"/>
        <end position="413"/>
    </location>
</feature>
<feature type="domain" description="CLU central" evidence="4">
    <location>
        <begin position="1"/>
        <end position="90"/>
    </location>
</feature>
<dbReference type="eggNOG" id="KOG1839">
    <property type="taxonomic scope" value="Eukaryota"/>
</dbReference>
<evidence type="ECO:0000256" key="1">
    <source>
        <dbReference type="ARBA" id="ARBA00022490"/>
    </source>
</evidence>
<reference evidence="6" key="3">
    <citation type="submission" date="2015-06" db="UniProtKB">
        <authorList>
            <consortium name="EnsemblMetazoa"/>
        </authorList>
    </citation>
    <scope>IDENTIFICATION</scope>
</reference>
<keyword evidence="7" id="KW-1185">Reference proteome</keyword>
<organism evidence="6 7">
    <name type="scientific">Helobdella robusta</name>
    <name type="common">Californian leech</name>
    <dbReference type="NCBI Taxonomy" id="6412"/>
    <lineage>
        <taxon>Eukaryota</taxon>
        <taxon>Metazoa</taxon>
        <taxon>Spiralia</taxon>
        <taxon>Lophotrochozoa</taxon>
        <taxon>Annelida</taxon>
        <taxon>Clitellata</taxon>
        <taxon>Hirudinea</taxon>
        <taxon>Rhynchobdellida</taxon>
        <taxon>Glossiphoniidae</taxon>
        <taxon>Helobdella</taxon>
    </lineage>
</organism>
<dbReference type="Proteomes" id="UP000015101">
    <property type="component" value="Unassembled WGS sequence"/>
</dbReference>
<dbReference type="EMBL" id="AMQM01008016">
    <property type="status" value="NOT_ANNOTATED_CDS"/>
    <property type="molecule type" value="Genomic_DNA"/>
</dbReference>
<dbReference type="PROSITE" id="PS50005">
    <property type="entry name" value="TPR"/>
    <property type="match status" value="1"/>
</dbReference>
<dbReference type="SMART" id="SM00028">
    <property type="entry name" value="TPR"/>
    <property type="match status" value="1"/>
</dbReference>
<dbReference type="PANTHER" id="PTHR12601:SF6">
    <property type="entry name" value="CLUSTERED MITOCHONDRIA PROTEIN HOMOLOG"/>
    <property type="match status" value="1"/>
</dbReference>
<reference evidence="7" key="1">
    <citation type="submission" date="2012-12" db="EMBL/GenBank/DDBJ databases">
        <authorList>
            <person name="Hellsten U."/>
            <person name="Grimwood J."/>
            <person name="Chapman J.A."/>
            <person name="Shapiro H."/>
            <person name="Aerts A."/>
            <person name="Otillar R.P."/>
            <person name="Terry A.Y."/>
            <person name="Boore J.L."/>
            <person name="Simakov O."/>
            <person name="Marletaz F."/>
            <person name="Cho S.-J."/>
            <person name="Edsinger-Gonzales E."/>
            <person name="Havlak P."/>
            <person name="Kuo D.-H."/>
            <person name="Larsson T."/>
            <person name="Lv J."/>
            <person name="Arendt D."/>
            <person name="Savage R."/>
            <person name="Osoegawa K."/>
            <person name="de Jong P."/>
            <person name="Lindberg D.R."/>
            <person name="Seaver E.C."/>
            <person name="Weisblat D.A."/>
            <person name="Putnam N.H."/>
            <person name="Grigoriev I.V."/>
            <person name="Rokhsar D.S."/>
        </authorList>
    </citation>
    <scope>NUCLEOTIDE SEQUENCE</scope>
</reference>
<dbReference type="Pfam" id="PF13424">
    <property type="entry name" value="TPR_12"/>
    <property type="match status" value="1"/>
</dbReference>
<proteinExistence type="predicted"/>
<dbReference type="HOGENOM" id="CLU_584338_0_0_1"/>
<reference evidence="5 7" key="2">
    <citation type="journal article" date="2013" name="Nature">
        <title>Insights into bilaterian evolution from three spiralian genomes.</title>
        <authorList>
            <person name="Simakov O."/>
            <person name="Marletaz F."/>
            <person name="Cho S.J."/>
            <person name="Edsinger-Gonzales E."/>
            <person name="Havlak P."/>
            <person name="Hellsten U."/>
            <person name="Kuo D.H."/>
            <person name="Larsson T."/>
            <person name="Lv J."/>
            <person name="Arendt D."/>
            <person name="Savage R."/>
            <person name="Osoegawa K."/>
            <person name="de Jong P."/>
            <person name="Grimwood J."/>
            <person name="Chapman J.A."/>
            <person name="Shapiro H."/>
            <person name="Aerts A."/>
            <person name="Otillar R.P."/>
            <person name="Terry A.Y."/>
            <person name="Boore J.L."/>
            <person name="Grigoriev I.V."/>
            <person name="Lindberg D.R."/>
            <person name="Seaver E.C."/>
            <person name="Weisblat D.A."/>
            <person name="Putnam N.H."/>
            <person name="Rokhsar D.S."/>
        </authorList>
    </citation>
    <scope>NUCLEOTIDE SEQUENCE</scope>
</reference>
<keyword evidence="2" id="KW-0802">TPR repeat</keyword>
<dbReference type="Pfam" id="PF12807">
    <property type="entry name" value="eIF3_p135"/>
    <property type="match status" value="1"/>
</dbReference>
<dbReference type="InterPro" id="IPR019734">
    <property type="entry name" value="TPR_rpt"/>
</dbReference>
<dbReference type="KEGG" id="hro:HELRODRAFT_194531"/>
<dbReference type="InParanoid" id="T1FW58"/>
<dbReference type="OMA" id="YEIASCA"/>
<dbReference type="STRING" id="6412.T1FW58"/>
<protein>
    <recommendedName>
        <fullName evidence="4">CLU central domain-containing protein</fullName>
    </recommendedName>
</protein>
<accession>T1FW58</accession>
<name>T1FW58_HELRO</name>
<evidence type="ECO:0000313" key="5">
    <source>
        <dbReference type="EMBL" id="ESN91217.1"/>
    </source>
</evidence>
<evidence type="ECO:0000313" key="7">
    <source>
        <dbReference type="Proteomes" id="UP000015101"/>
    </source>
</evidence>
<gene>
    <name evidence="6" type="primary">20213054</name>
    <name evidence="5" type="ORF">HELRODRAFT_194531</name>
</gene>
<dbReference type="InterPro" id="IPR033646">
    <property type="entry name" value="CLU-central"/>
</dbReference>
<dbReference type="FunFam" id="1.25.40.10:FF:000099">
    <property type="entry name" value="Clustered mitochondria protein homolog"/>
    <property type="match status" value="1"/>
</dbReference>
<dbReference type="EMBL" id="KB097710">
    <property type="protein sequence ID" value="ESN91217.1"/>
    <property type="molecule type" value="Genomic_DNA"/>
</dbReference>
<keyword evidence="1" id="KW-0963">Cytoplasm</keyword>
<dbReference type="CTD" id="20213054"/>
<dbReference type="OrthoDB" id="1414216at2759"/>
<evidence type="ECO:0000259" key="4">
    <source>
        <dbReference type="Pfam" id="PF12807"/>
    </source>
</evidence>
<feature type="repeat" description="TPR" evidence="2">
    <location>
        <begin position="247"/>
        <end position="280"/>
    </location>
</feature>
<dbReference type="Gene3D" id="1.25.40.10">
    <property type="entry name" value="Tetratricopeptide repeat domain"/>
    <property type="match status" value="1"/>
</dbReference>
<feature type="compositionally biased region" description="Low complexity" evidence="3">
    <location>
        <begin position="422"/>
        <end position="441"/>
    </location>
</feature>
<dbReference type="AlphaFoldDB" id="T1FW58"/>
<dbReference type="GeneID" id="20213054"/>
<feature type="region of interest" description="Disordered" evidence="3">
    <location>
        <begin position="392"/>
        <end position="468"/>
    </location>
</feature>
<dbReference type="Pfam" id="PF13374">
    <property type="entry name" value="TPR_10"/>
    <property type="match status" value="1"/>
</dbReference>
<dbReference type="RefSeq" id="XP_009030736.1">
    <property type="nucleotide sequence ID" value="XM_009032488.1"/>
</dbReference>
<dbReference type="EnsemblMetazoa" id="HelroT194531">
    <property type="protein sequence ID" value="HelroP194531"/>
    <property type="gene ID" value="HelroG194531"/>
</dbReference>
<evidence type="ECO:0000256" key="2">
    <source>
        <dbReference type="PROSITE-ProRule" id="PRU00339"/>
    </source>
</evidence>
<dbReference type="InterPro" id="IPR011990">
    <property type="entry name" value="TPR-like_helical_dom_sf"/>
</dbReference>
<sequence length="468" mass="52921">MQGVDTMNLSSAISHFLNCYLGSFNNLTPHVATEEKPKKKNRRKNKGIFALIGGRDSLDSACEKYDIQKVSLLRSFCKCVGIQLLLREYVLDSKNKQAFHSEDVLNVFPIVKHIHPKATDAYHVFTSGQAKIQQGLLQEGYELVVEALNLLNNVYGAMHYEIASCARLLARLSYIMVDYGEALVYQQRAVLMSERVLGIDHPSTITEYAHLALYCFANNQIPIALKLMYRALYLALLCTGENHPEIALFYCNIGLMVQAESDFDLSLKYLTKALELNSKFFGPKSLKCALNYHLIARTYLCKGDFRSALHSEKESYSIYKLLLGESHERTHESSECLKHLTNQAVKFQKTVNMLQKGEKITNMPSLQVCYNRPEDIEKFRDEMLKQQIVQKLRSSSEVAATTTTTDNNNNNNNDNKKKKMNDNNNNNNDNNKGNNSDNNNNGLDVKEHEKPIGSAVKNTSLAEAIPLD</sequence>
<dbReference type="InterPro" id="IPR027523">
    <property type="entry name" value="CLU_prot"/>
</dbReference>
<dbReference type="PANTHER" id="PTHR12601">
    <property type="entry name" value="EUKARYOTIC TRANSLATION INITIATION FACTOR 3 SUBUNIT EIF-3"/>
    <property type="match status" value="1"/>
</dbReference>